<dbReference type="EnsemblPlants" id="Pp3c16_2540V3.1">
    <property type="protein sequence ID" value="Pp3c16_2540V3.1"/>
    <property type="gene ID" value="Pp3c16_2540"/>
</dbReference>
<dbReference type="GO" id="GO:1990904">
    <property type="term" value="C:ribonucleoprotein complex"/>
    <property type="evidence" value="ECO:0007669"/>
    <property type="project" value="UniProtKB-KW"/>
</dbReference>
<dbReference type="InterPro" id="IPR038447">
    <property type="entry name" value="PSRP-3/Ycf65_sf"/>
</dbReference>
<dbReference type="OrthoDB" id="1918956at2759"/>
<dbReference type="GO" id="GO:0005840">
    <property type="term" value="C:ribosome"/>
    <property type="evidence" value="ECO:0007669"/>
    <property type="project" value="UniProtKB-KW"/>
</dbReference>
<dbReference type="Gene3D" id="3.30.390.140">
    <property type="match status" value="1"/>
</dbReference>
<evidence type="ECO:0000256" key="5">
    <source>
        <dbReference type="ARBA" id="ARBA00035379"/>
    </source>
</evidence>
<dbReference type="EMBL" id="ABEU02000016">
    <property type="protein sequence ID" value="PNR37268.1"/>
    <property type="molecule type" value="Genomic_DNA"/>
</dbReference>
<dbReference type="GO" id="GO:0003735">
    <property type="term" value="F:structural constituent of ribosome"/>
    <property type="evidence" value="ECO:0007669"/>
    <property type="project" value="InterPro"/>
</dbReference>
<keyword evidence="4" id="KW-0687">Ribonucleoprotein</keyword>
<evidence type="ECO:0000313" key="8">
    <source>
        <dbReference type="Proteomes" id="UP000006727"/>
    </source>
</evidence>
<dbReference type="Gramene" id="Pp3c16_2540V3.1">
    <property type="protein sequence ID" value="Pp3c16_2540V3.1"/>
    <property type="gene ID" value="Pp3c16_2540"/>
</dbReference>
<dbReference type="STRING" id="3218.A0A2K1J6X4"/>
<accession>A0A2K1J6X4</accession>
<evidence type="ECO:0000256" key="2">
    <source>
        <dbReference type="ARBA" id="ARBA00011458"/>
    </source>
</evidence>
<reference evidence="6 8" key="1">
    <citation type="journal article" date="2008" name="Science">
        <title>The Physcomitrella genome reveals evolutionary insights into the conquest of land by plants.</title>
        <authorList>
            <person name="Rensing S."/>
            <person name="Lang D."/>
            <person name="Zimmer A."/>
            <person name="Terry A."/>
            <person name="Salamov A."/>
            <person name="Shapiro H."/>
            <person name="Nishiyama T."/>
            <person name="Perroud P.-F."/>
            <person name="Lindquist E."/>
            <person name="Kamisugi Y."/>
            <person name="Tanahashi T."/>
            <person name="Sakakibara K."/>
            <person name="Fujita T."/>
            <person name="Oishi K."/>
            <person name="Shin-I T."/>
            <person name="Kuroki Y."/>
            <person name="Toyoda A."/>
            <person name="Suzuki Y."/>
            <person name="Hashimoto A."/>
            <person name="Yamaguchi K."/>
            <person name="Sugano A."/>
            <person name="Kohara Y."/>
            <person name="Fujiyama A."/>
            <person name="Anterola A."/>
            <person name="Aoki S."/>
            <person name="Ashton N."/>
            <person name="Barbazuk W.B."/>
            <person name="Barker E."/>
            <person name="Bennetzen J."/>
            <person name="Bezanilla M."/>
            <person name="Blankenship R."/>
            <person name="Cho S.H."/>
            <person name="Dutcher S."/>
            <person name="Estelle M."/>
            <person name="Fawcett J.A."/>
            <person name="Gundlach H."/>
            <person name="Hanada K."/>
            <person name="Heyl A."/>
            <person name="Hicks K.A."/>
            <person name="Hugh J."/>
            <person name="Lohr M."/>
            <person name="Mayer K."/>
            <person name="Melkozernov A."/>
            <person name="Murata T."/>
            <person name="Nelson D."/>
            <person name="Pils B."/>
            <person name="Prigge M."/>
            <person name="Reiss B."/>
            <person name="Renner T."/>
            <person name="Rombauts S."/>
            <person name="Rushton P."/>
            <person name="Sanderfoot A."/>
            <person name="Schween G."/>
            <person name="Shiu S.-H."/>
            <person name="Stueber K."/>
            <person name="Theodoulou F.L."/>
            <person name="Tu H."/>
            <person name="Van de Peer Y."/>
            <person name="Verrier P.J."/>
            <person name="Waters E."/>
            <person name="Wood A."/>
            <person name="Yang L."/>
            <person name="Cove D."/>
            <person name="Cuming A."/>
            <person name="Hasebe M."/>
            <person name="Lucas S."/>
            <person name="Mishler D.B."/>
            <person name="Reski R."/>
            <person name="Grigoriev I."/>
            <person name="Quatrano R.S."/>
            <person name="Boore J.L."/>
        </authorList>
    </citation>
    <scope>NUCLEOTIDE SEQUENCE [LARGE SCALE GENOMIC DNA]</scope>
    <source>
        <strain evidence="7 8">cv. Gransden 2004</strain>
    </source>
</reference>
<dbReference type="Pfam" id="PF04839">
    <property type="entry name" value="PSRP-3_Ycf65"/>
    <property type="match status" value="1"/>
</dbReference>
<evidence type="ECO:0000313" key="7">
    <source>
        <dbReference type="EnsemblPlants" id="Pp3c16_2540V3.1"/>
    </source>
</evidence>
<reference evidence="6 8" key="2">
    <citation type="journal article" date="2018" name="Plant J.">
        <title>The Physcomitrella patens chromosome-scale assembly reveals moss genome structure and evolution.</title>
        <authorList>
            <person name="Lang D."/>
            <person name="Ullrich K.K."/>
            <person name="Murat F."/>
            <person name="Fuchs J."/>
            <person name="Jenkins J."/>
            <person name="Haas F.B."/>
            <person name="Piednoel M."/>
            <person name="Gundlach H."/>
            <person name="Van Bel M."/>
            <person name="Meyberg R."/>
            <person name="Vives C."/>
            <person name="Morata J."/>
            <person name="Symeonidi A."/>
            <person name="Hiss M."/>
            <person name="Muchero W."/>
            <person name="Kamisugi Y."/>
            <person name="Saleh O."/>
            <person name="Blanc G."/>
            <person name="Decker E.L."/>
            <person name="van Gessel N."/>
            <person name="Grimwood J."/>
            <person name="Hayes R.D."/>
            <person name="Graham S.W."/>
            <person name="Gunter L.E."/>
            <person name="McDaniel S.F."/>
            <person name="Hoernstein S.N.W."/>
            <person name="Larsson A."/>
            <person name="Li F.W."/>
            <person name="Perroud P.F."/>
            <person name="Phillips J."/>
            <person name="Ranjan P."/>
            <person name="Rokshar D.S."/>
            <person name="Rothfels C.J."/>
            <person name="Schneider L."/>
            <person name="Shu S."/>
            <person name="Stevenson D.W."/>
            <person name="Thummler F."/>
            <person name="Tillich M."/>
            <person name="Villarreal Aguilar J.C."/>
            <person name="Widiez T."/>
            <person name="Wong G.K."/>
            <person name="Wymore A."/>
            <person name="Zhang Y."/>
            <person name="Zimmer A.D."/>
            <person name="Quatrano R.S."/>
            <person name="Mayer K.F.X."/>
            <person name="Goodstein D."/>
            <person name="Casacuberta J.M."/>
            <person name="Vandepoele K."/>
            <person name="Reski R."/>
            <person name="Cuming A.C."/>
            <person name="Tuskan G.A."/>
            <person name="Maumus F."/>
            <person name="Salse J."/>
            <person name="Schmutz J."/>
            <person name="Rensing S.A."/>
        </authorList>
    </citation>
    <scope>NUCLEOTIDE SEQUENCE [LARGE SCALE GENOMIC DNA]</scope>
    <source>
        <strain evidence="7 8">cv. Gransden 2004</strain>
    </source>
</reference>
<reference evidence="7" key="3">
    <citation type="submission" date="2020-12" db="UniProtKB">
        <authorList>
            <consortium name="EnsemblPlants"/>
        </authorList>
    </citation>
    <scope>IDENTIFICATION</scope>
</reference>
<proteinExistence type="inferred from homology"/>
<sequence length="181" mass="19713">MAAVGCAGTVAAVQWAPASSASASCAVGSSRSLAFQGAAVVAKPLRVCRRRQDDGVEFLQSRMQRLSVKASAEAAESEMVLNKPQGSGKKKKVAVAAPKKQRVLLRFLWLEKNIGIGLDQVVPGHGTVPLSPYFFWPRKDAWEELKAKLDSKGWISRKRTIILLNQATDIINLWQQNATDL</sequence>
<dbReference type="InterPro" id="IPR006924">
    <property type="entry name" value="Ribosomal_cS23-like"/>
</dbReference>
<dbReference type="Proteomes" id="UP000006727">
    <property type="component" value="Chromosome 16"/>
</dbReference>
<evidence type="ECO:0000256" key="3">
    <source>
        <dbReference type="ARBA" id="ARBA00022980"/>
    </source>
</evidence>
<dbReference type="OMA" id="AVQWAPA"/>
<name>A0A2K1J6X4_PHYPA</name>
<dbReference type="PANTHER" id="PTHR35108">
    <property type="entry name" value="30S RIBOSOMAL PROTEIN 3, CHLOROPLASTIC"/>
    <property type="match status" value="1"/>
</dbReference>
<evidence type="ECO:0000313" key="6">
    <source>
        <dbReference type="EMBL" id="PNR37268.1"/>
    </source>
</evidence>
<gene>
    <name evidence="7" type="primary">LOC112293724</name>
    <name evidence="6" type="ORF">PHYPA_020376</name>
</gene>
<dbReference type="RefSeq" id="XP_024399263.1">
    <property type="nucleotide sequence ID" value="XM_024543495.2"/>
</dbReference>
<dbReference type="EnsemblPlants" id="Pp3c16_2540V3.2">
    <property type="protein sequence ID" value="Pp3c16_2540V3.2"/>
    <property type="gene ID" value="Pp3c16_2540"/>
</dbReference>
<evidence type="ECO:0000256" key="1">
    <source>
        <dbReference type="ARBA" id="ARBA00008561"/>
    </source>
</evidence>
<comment type="similarity">
    <text evidence="1">Belongs to the chloroplast-specific ribosomal protein cS23 family.</text>
</comment>
<dbReference type="GeneID" id="112293724"/>
<protein>
    <recommendedName>
        <fullName evidence="5">30S ribosomal protein 3, chloroplastic</fullName>
    </recommendedName>
</protein>
<dbReference type="AlphaFoldDB" id="A0A2K1J6X4"/>
<dbReference type="PaxDb" id="3218-PP1S242_42V6.1"/>
<keyword evidence="3" id="KW-0689">Ribosomal protein</keyword>
<organism evidence="6">
    <name type="scientific">Physcomitrium patens</name>
    <name type="common">Spreading-leaved earth moss</name>
    <name type="synonym">Physcomitrella patens</name>
    <dbReference type="NCBI Taxonomy" id="3218"/>
    <lineage>
        <taxon>Eukaryota</taxon>
        <taxon>Viridiplantae</taxon>
        <taxon>Streptophyta</taxon>
        <taxon>Embryophyta</taxon>
        <taxon>Bryophyta</taxon>
        <taxon>Bryophytina</taxon>
        <taxon>Bryopsida</taxon>
        <taxon>Funariidae</taxon>
        <taxon>Funariales</taxon>
        <taxon>Funariaceae</taxon>
        <taxon>Physcomitrium</taxon>
    </lineage>
</organism>
<dbReference type="PANTHER" id="PTHR35108:SF1">
    <property type="entry name" value="OS04G0461100 PROTEIN"/>
    <property type="match status" value="1"/>
</dbReference>
<dbReference type="GO" id="GO:0006412">
    <property type="term" value="P:translation"/>
    <property type="evidence" value="ECO:0007669"/>
    <property type="project" value="InterPro"/>
</dbReference>
<keyword evidence="8" id="KW-1185">Reference proteome</keyword>
<comment type="subunit">
    <text evidence="2">Part of the 30S ribosomal subunit.</text>
</comment>
<evidence type="ECO:0000256" key="4">
    <source>
        <dbReference type="ARBA" id="ARBA00023274"/>
    </source>
</evidence>
<dbReference type="Gramene" id="Pp3c16_2540V3.2">
    <property type="protein sequence ID" value="Pp3c16_2540V3.2"/>
    <property type="gene ID" value="Pp3c16_2540"/>
</dbReference>